<proteinExistence type="predicted"/>
<organism evidence="1 2">
    <name type="scientific">Pseudomarimonas salicorniae</name>
    <dbReference type="NCBI Taxonomy" id="2933270"/>
    <lineage>
        <taxon>Bacteria</taxon>
        <taxon>Pseudomonadati</taxon>
        <taxon>Pseudomonadota</taxon>
        <taxon>Gammaproteobacteria</taxon>
        <taxon>Lysobacterales</taxon>
        <taxon>Lysobacteraceae</taxon>
        <taxon>Pseudomarimonas</taxon>
    </lineage>
</organism>
<reference evidence="1" key="1">
    <citation type="submission" date="2022-04" db="EMBL/GenBank/DDBJ databases">
        <title>Lysobacter sp. CAU 1642 isolated from sea sand.</title>
        <authorList>
            <person name="Kim W."/>
        </authorList>
    </citation>
    <scope>NUCLEOTIDE SEQUENCE</scope>
    <source>
        <strain evidence="1">CAU 1642</strain>
    </source>
</reference>
<protein>
    <submittedName>
        <fullName evidence="1">SDR family oxidoreductase</fullName>
    </submittedName>
</protein>
<evidence type="ECO:0000313" key="1">
    <source>
        <dbReference type="EMBL" id="MCK7594703.1"/>
    </source>
</evidence>
<comment type="caution">
    <text evidence="1">The sequence shown here is derived from an EMBL/GenBank/DDBJ whole genome shotgun (WGS) entry which is preliminary data.</text>
</comment>
<dbReference type="InterPro" id="IPR036291">
    <property type="entry name" value="NAD(P)-bd_dom_sf"/>
</dbReference>
<name>A0ABT0GJW6_9GAMM</name>
<dbReference type="RefSeq" id="WP_248210297.1">
    <property type="nucleotide sequence ID" value="NZ_JALNMH010000011.1"/>
</dbReference>
<evidence type="ECO:0000313" key="2">
    <source>
        <dbReference type="Proteomes" id="UP001431449"/>
    </source>
</evidence>
<dbReference type="CDD" id="cd05325">
    <property type="entry name" value="carb_red_sniffer_like_SDR_c"/>
    <property type="match status" value="1"/>
</dbReference>
<dbReference type="Pfam" id="PF00106">
    <property type="entry name" value="adh_short"/>
    <property type="match status" value="1"/>
</dbReference>
<dbReference type="SUPFAM" id="SSF51735">
    <property type="entry name" value="NAD(P)-binding Rossmann-fold domains"/>
    <property type="match status" value="1"/>
</dbReference>
<sequence length="222" mass="23679">MSHTLILGSNRGIGLELVRRHLDRGHSVTATCRQTSKALDATGATVIEGIDLRHTDDLIRLRDTLDRPVDRLVVCAGILRGDRLESLADEGFGGVSEQLAGNALAPLQAVVTLLPKLAKGARVGLITSRMGSIADNGSGGQYGYRMSKAALNAAGRSLAIDLAPRDIHVALLHPGFVRTEMTGGRGDVEASESAESLAQRLDELDASRSGRFWHAKGEELPW</sequence>
<dbReference type="EMBL" id="JALNMH010000011">
    <property type="protein sequence ID" value="MCK7594703.1"/>
    <property type="molecule type" value="Genomic_DNA"/>
</dbReference>
<dbReference type="PRINTS" id="PR00081">
    <property type="entry name" value="GDHRDH"/>
</dbReference>
<gene>
    <name evidence="1" type="ORF">M0G41_13605</name>
</gene>
<accession>A0ABT0GJW6</accession>
<dbReference type="InterPro" id="IPR052184">
    <property type="entry name" value="SDR_enzymes"/>
</dbReference>
<dbReference type="PANTHER" id="PTHR45458:SF1">
    <property type="entry name" value="SHORT CHAIN DEHYDROGENASE"/>
    <property type="match status" value="1"/>
</dbReference>
<dbReference type="Proteomes" id="UP001431449">
    <property type="component" value="Unassembled WGS sequence"/>
</dbReference>
<keyword evidence="2" id="KW-1185">Reference proteome</keyword>
<dbReference type="Gene3D" id="3.40.50.720">
    <property type="entry name" value="NAD(P)-binding Rossmann-like Domain"/>
    <property type="match status" value="1"/>
</dbReference>
<dbReference type="InterPro" id="IPR002347">
    <property type="entry name" value="SDR_fam"/>
</dbReference>
<dbReference type="PANTHER" id="PTHR45458">
    <property type="entry name" value="SHORT-CHAIN DEHYDROGENASE/REDUCTASE SDR"/>
    <property type="match status" value="1"/>
</dbReference>